<dbReference type="Gene3D" id="1.10.1740.10">
    <property type="match status" value="1"/>
</dbReference>
<evidence type="ECO:0000256" key="3">
    <source>
        <dbReference type="ARBA" id="ARBA00023082"/>
    </source>
</evidence>
<dbReference type="GO" id="GO:0006352">
    <property type="term" value="P:DNA-templated transcription initiation"/>
    <property type="evidence" value="ECO:0007669"/>
    <property type="project" value="InterPro"/>
</dbReference>
<keyword evidence="2" id="KW-0805">Transcription regulation</keyword>
<dbReference type="SUPFAM" id="SSF88946">
    <property type="entry name" value="Sigma2 domain of RNA polymerase sigma factors"/>
    <property type="match status" value="1"/>
</dbReference>
<dbReference type="NCBIfam" id="TIGR02937">
    <property type="entry name" value="sigma70-ECF"/>
    <property type="match status" value="1"/>
</dbReference>
<dbReference type="Pfam" id="PF04542">
    <property type="entry name" value="Sigma70_r2"/>
    <property type="match status" value="1"/>
</dbReference>
<dbReference type="InterPro" id="IPR039425">
    <property type="entry name" value="RNA_pol_sigma-70-like"/>
</dbReference>
<proteinExistence type="inferred from homology"/>
<comment type="caution">
    <text evidence="7">The sequence shown here is derived from an EMBL/GenBank/DDBJ whole genome shotgun (WGS) entry which is preliminary data.</text>
</comment>
<comment type="similarity">
    <text evidence="1">Belongs to the sigma-70 factor family. ECF subfamily.</text>
</comment>
<evidence type="ECO:0000256" key="5">
    <source>
        <dbReference type="ARBA" id="ARBA00023163"/>
    </source>
</evidence>
<dbReference type="InterPro" id="IPR013325">
    <property type="entry name" value="RNA_pol_sigma_r2"/>
</dbReference>
<dbReference type="AlphaFoldDB" id="A0A6N7XH71"/>
<dbReference type="GO" id="GO:0016987">
    <property type="term" value="F:sigma factor activity"/>
    <property type="evidence" value="ECO:0007669"/>
    <property type="project" value="UniProtKB-KW"/>
</dbReference>
<protein>
    <submittedName>
        <fullName evidence="7">Sigma-70 family RNA polymerase sigma factor</fullName>
    </submittedName>
</protein>
<organism evidence="7 8">
    <name type="scientific">Peptostreptococcus porci</name>
    <dbReference type="NCBI Taxonomy" id="2652282"/>
    <lineage>
        <taxon>Bacteria</taxon>
        <taxon>Bacillati</taxon>
        <taxon>Bacillota</taxon>
        <taxon>Clostridia</taxon>
        <taxon>Peptostreptococcales</taxon>
        <taxon>Peptostreptococcaceae</taxon>
        <taxon>Peptostreptococcus</taxon>
    </lineage>
</organism>
<dbReference type="Gene3D" id="1.10.10.10">
    <property type="entry name" value="Winged helix-like DNA-binding domain superfamily/Winged helix DNA-binding domain"/>
    <property type="match status" value="1"/>
</dbReference>
<evidence type="ECO:0000313" key="8">
    <source>
        <dbReference type="Proteomes" id="UP000440713"/>
    </source>
</evidence>
<keyword evidence="3" id="KW-0731">Sigma factor</keyword>
<evidence type="ECO:0000313" key="7">
    <source>
        <dbReference type="EMBL" id="MST62744.1"/>
    </source>
</evidence>
<dbReference type="RefSeq" id="WP_154538125.1">
    <property type="nucleotide sequence ID" value="NZ_JAXFGK010000014.1"/>
</dbReference>
<evidence type="ECO:0000256" key="1">
    <source>
        <dbReference type="ARBA" id="ARBA00010641"/>
    </source>
</evidence>
<dbReference type="InterPro" id="IPR007627">
    <property type="entry name" value="RNA_pol_sigma70_r2"/>
</dbReference>
<sequence length="202" mass="23773">MKMQNIDDKDIYKRLLNGDESALVEVIDCYGSLVKKIITYKLNAHKDLQDECLNDVFLAIWTNISSYDYKKSSLKNWIIGITRYKTVDYLRKIYTINKNHCLSKSTWSNENLSYTDENLEKIHSSIEKELEQILSPLSEMEKEIFISRYLEGASIDEISVKSSLTSKEIYNKLFYSKKKIKRKLKNVVNFRRITGDESNERQ</sequence>
<feature type="domain" description="RNA polymerase sigma-70 region 2" evidence="6">
    <location>
        <begin position="27"/>
        <end position="92"/>
    </location>
</feature>
<accession>A0A6N7XH71</accession>
<evidence type="ECO:0000256" key="4">
    <source>
        <dbReference type="ARBA" id="ARBA00023125"/>
    </source>
</evidence>
<name>A0A6N7XH71_9FIRM</name>
<dbReference type="InterPro" id="IPR036388">
    <property type="entry name" value="WH-like_DNA-bd_sf"/>
</dbReference>
<dbReference type="InterPro" id="IPR014284">
    <property type="entry name" value="RNA_pol_sigma-70_dom"/>
</dbReference>
<dbReference type="EMBL" id="VUNE01000004">
    <property type="protein sequence ID" value="MST62744.1"/>
    <property type="molecule type" value="Genomic_DNA"/>
</dbReference>
<dbReference type="SUPFAM" id="SSF88659">
    <property type="entry name" value="Sigma3 and sigma4 domains of RNA polymerase sigma factors"/>
    <property type="match status" value="1"/>
</dbReference>
<dbReference type="PANTHER" id="PTHR43133">
    <property type="entry name" value="RNA POLYMERASE ECF-TYPE SIGMA FACTO"/>
    <property type="match status" value="1"/>
</dbReference>
<dbReference type="PANTHER" id="PTHR43133:SF8">
    <property type="entry name" value="RNA POLYMERASE SIGMA FACTOR HI_1459-RELATED"/>
    <property type="match status" value="1"/>
</dbReference>
<evidence type="ECO:0000256" key="2">
    <source>
        <dbReference type="ARBA" id="ARBA00023015"/>
    </source>
</evidence>
<keyword evidence="4" id="KW-0238">DNA-binding</keyword>
<reference evidence="7 8" key="1">
    <citation type="submission" date="2019-08" db="EMBL/GenBank/DDBJ databases">
        <title>In-depth cultivation of the pig gut microbiome towards novel bacterial diversity and tailored functional studies.</title>
        <authorList>
            <person name="Wylensek D."/>
            <person name="Hitch T.C.A."/>
            <person name="Clavel T."/>
        </authorList>
    </citation>
    <scope>NUCLEOTIDE SEQUENCE [LARGE SCALE GENOMIC DNA]</scope>
    <source>
        <strain evidence="7 8">WCA-SAB-591-4A-A</strain>
    </source>
</reference>
<dbReference type="InterPro" id="IPR013324">
    <property type="entry name" value="RNA_pol_sigma_r3/r4-like"/>
</dbReference>
<keyword evidence="8" id="KW-1185">Reference proteome</keyword>
<dbReference type="Proteomes" id="UP000440713">
    <property type="component" value="Unassembled WGS sequence"/>
</dbReference>
<keyword evidence="5" id="KW-0804">Transcription</keyword>
<evidence type="ECO:0000259" key="6">
    <source>
        <dbReference type="Pfam" id="PF04542"/>
    </source>
</evidence>
<dbReference type="GO" id="GO:0003677">
    <property type="term" value="F:DNA binding"/>
    <property type="evidence" value="ECO:0007669"/>
    <property type="project" value="UniProtKB-KW"/>
</dbReference>
<gene>
    <name evidence="7" type="ORF">FYJ71_07165</name>
</gene>